<dbReference type="PANTHER" id="PTHR40446:SF2">
    <property type="entry name" value="N-ACETYLGLUCOSAMINE-1-PHOSPHODIESTER ALPHA-N-ACETYLGLUCOSAMINIDASE"/>
    <property type="match status" value="1"/>
</dbReference>
<dbReference type="PANTHER" id="PTHR40446">
    <property type="entry name" value="N-ACETYLGLUCOSAMINE-1-PHOSPHODIESTER ALPHA-N-ACETYLGLUCOSAMINIDASE"/>
    <property type="match status" value="1"/>
</dbReference>
<gene>
    <name evidence="2" type="ORF">GCM10010917_24480</name>
</gene>
<accession>A0ABQ1G7M0</accession>
<name>A0ABQ1G7M0_9BACL</name>
<evidence type="ECO:0000259" key="1">
    <source>
        <dbReference type="Pfam" id="PF09992"/>
    </source>
</evidence>
<comment type="caution">
    <text evidence="2">The sequence shown here is derived from an EMBL/GenBank/DDBJ whole genome shotgun (WGS) entry which is preliminary data.</text>
</comment>
<dbReference type="Proteomes" id="UP000609323">
    <property type="component" value="Unassembled WGS sequence"/>
</dbReference>
<feature type="domain" description="Phosphodiester glycosidase" evidence="1">
    <location>
        <begin position="215"/>
        <end position="384"/>
    </location>
</feature>
<dbReference type="InterPro" id="IPR018711">
    <property type="entry name" value="NAGPA"/>
</dbReference>
<sequence>MLLDGGSGAVKSLFSRFRPFSSGNQVSLAGGKIIRRGLLLAAAILLLIPAAPGLRPAEAAGTIQTAVKTVKVSGKSFTVRTVKIPKGTPVTVGLAKHQVGQTEAFASTIKSYKAQAAINGAFFNSYGGPADPYGTLIIKGKISHIGRYGTTIGFQKDGTAIMDTLRPSLTGKVTGADGKPRSWYATFINRTPDAGANNSILFTPDRGPKVGFSGGIAVTVSGGVVTHKGVNGNTAIPKQGYVLVFSGKEKAMADRFEVGSSVEWNVTYTNQAGKKLDWSNVQTAVGAGPRLVTDGKVTLNAKAEGFNDQKILTASAARSGIAILPDGSILLATVNGATMSQWASVMKALGAKQAMNLDGGASSALYGGGKMLTPAGRLLSNTLVFGSQVTK</sequence>
<reference evidence="3" key="1">
    <citation type="journal article" date="2019" name="Int. J. Syst. Evol. Microbiol.">
        <title>The Global Catalogue of Microorganisms (GCM) 10K type strain sequencing project: providing services to taxonomists for standard genome sequencing and annotation.</title>
        <authorList>
            <consortium name="The Broad Institute Genomics Platform"/>
            <consortium name="The Broad Institute Genome Sequencing Center for Infectious Disease"/>
            <person name="Wu L."/>
            <person name="Ma J."/>
        </authorList>
    </citation>
    <scope>NUCLEOTIDE SEQUENCE [LARGE SCALE GENOMIC DNA]</scope>
    <source>
        <strain evidence="3">CGMCC 1.15044</strain>
    </source>
</reference>
<organism evidence="2 3">
    <name type="scientific">Paenibacillus physcomitrellae</name>
    <dbReference type="NCBI Taxonomy" id="1619311"/>
    <lineage>
        <taxon>Bacteria</taxon>
        <taxon>Bacillati</taxon>
        <taxon>Bacillota</taxon>
        <taxon>Bacilli</taxon>
        <taxon>Bacillales</taxon>
        <taxon>Paenibacillaceae</taxon>
        <taxon>Paenibacillus</taxon>
    </lineage>
</organism>
<evidence type="ECO:0000313" key="3">
    <source>
        <dbReference type="Proteomes" id="UP000609323"/>
    </source>
</evidence>
<dbReference type="EMBL" id="BMHF01000007">
    <property type="protein sequence ID" value="GGA38293.1"/>
    <property type="molecule type" value="Genomic_DNA"/>
</dbReference>
<proteinExistence type="predicted"/>
<evidence type="ECO:0000313" key="2">
    <source>
        <dbReference type="EMBL" id="GGA38293.1"/>
    </source>
</evidence>
<protein>
    <recommendedName>
        <fullName evidence="1">Phosphodiester glycosidase domain-containing protein</fullName>
    </recommendedName>
</protein>
<dbReference type="Pfam" id="PF09992">
    <property type="entry name" value="NAGPA"/>
    <property type="match status" value="1"/>
</dbReference>
<keyword evidence="3" id="KW-1185">Reference proteome</keyword>